<gene>
    <name evidence="2" type="ORF">C2E25_01445</name>
</gene>
<sequence>MTIRRPFTVLAILFLLLLVPPQTGGAATTTLQFSGGPDGGTFQYFSNGIATRLSRLANNLEVNNLSSAGSVENIRRVNTGEANFGIAYAGDIFLAAKGRLDKDPKNDLNVRVMAYLYGAPVHLVTLASSDIHKVKDLVGHRIAVGGTGSGAAAAARRYFTARGLWTRMKIEFIGYSEAARALAGGQIDAMWILAGCPNASVTQLAARKKIRLVDTWETGTEEQLLQNYPFYDPVTIPAATYPGLGRDIRTFQDAALWIVGSQVPSEIVHRALEDIFSPEGLSYMVKVKSTARAMSITGALTGVVTPLHPGAEKFWEERGLTQLPSSP</sequence>
<protein>
    <submittedName>
        <fullName evidence="2">C4-dicarboxylate ABC transporter substrate-binding protein</fullName>
    </submittedName>
</protein>
<dbReference type="Gene3D" id="3.40.190.10">
    <property type="entry name" value="Periplasmic binding protein-like II"/>
    <property type="match status" value="2"/>
</dbReference>
<keyword evidence="1" id="KW-0732">Signal</keyword>
<reference evidence="2 3" key="1">
    <citation type="journal article" date="2018" name="Genome Announc.">
        <title>Genome Sequence of Geothermobacter sp. HR-1 Iron Reducer from the Loihi Seamount.</title>
        <authorList>
            <person name="Smith H."/>
            <person name="Abuyen K."/>
            <person name="Tremblay J."/>
            <person name="Savalia P."/>
            <person name="Perez-Rodriguez I."/>
            <person name="Emerson D."/>
            <person name="Tully B."/>
            <person name="Amend J."/>
        </authorList>
    </citation>
    <scope>NUCLEOTIDE SEQUENCE [LARGE SCALE GENOMIC DNA]</scope>
    <source>
        <strain evidence="2 3">HR-1</strain>
    </source>
</reference>
<name>A0A2K2HE34_9BACT</name>
<dbReference type="OrthoDB" id="9780180at2"/>
<dbReference type="SUPFAM" id="SSF53850">
    <property type="entry name" value="Periplasmic binding protein-like II"/>
    <property type="match status" value="1"/>
</dbReference>
<evidence type="ECO:0000313" key="2">
    <source>
        <dbReference type="EMBL" id="PNU21554.1"/>
    </source>
</evidence>
<accession>A0A2K2HE34</accession>
<dbReference type="EMBL" id="PPFX01000002">
    <property type="protein sequence ID" value="PNU21554.1"/>
    <property type="molecule type" value="Genomic_DNA"/>
</dbReference>
<comment type="caution">
    <text evidence="2">The sequence shown here is derived from an EMBL/GenBank/DDBJ whole genome shotgun (WGS) entry which is preliminary data.</text>
</comment>
<dbReference type="AlphaFoldDB" id="A0A2K2HE34"/>
<feature type="chain" id="PRO_5014373252" evidence="1">
    <location>
        <begin position="27"/>
        <end position="327"/>
    </location>
</feature>
<proteinExistence type="predicted"/>
<dbReference type="PANTHER" id="PTHR42941">
    <property type="entry name" value="SLL1037 PROTEIN"/>
    <property type="match status" value="1"/>
</dbReference>
<dbReference type="Proteomes" id="UP000236340">
    <property type="component" value="Unassembled WGS sequence"/>
</dbReference>
<dbReference type="InterPro" id="IPR011852">
    <property type="entry name" value="TRAP_TAXI"/>
</dbReference>
<evidence type="ECO:0000256" key="1">
    <source>
        <dbReference type="SAM" id="SignalP"/>
    </source>
</evidence>
<organism evidence="2 3">
    <name type="scientific">Geothermobacter hydrogeniphilus</name>
    <dbReference type="NCBI Taxonomy" id="1969733"/>
    <lineage>
        <taxon>Bacteria</taxon>
        <taxon>Pseudomonadati</taxon>
        <taxon>Thermodesulfobacteriota</taxon>
        <taxon>Desulfuromonadia</taxon>
        <taxon>Desulfuromonadales</taxon>
        <taxon>Geothermobacteraceae</taxon>
        <taxon>Geothermobacter</taxon>
    </lineage>
</organism>
<evidence type="ECO:0000313" key="3">
    <source>
        <dbReference type="Proteomes" id="UP000236340"/>
    </source>
</evidence>
<dbReference type="RefSeq" id="WP_103114038.1">
    <property type="nucleotide sequence ID" value="NZ_PPFX01000002.1"/>
</dbReference>
<dbReference type="CDD" id="cd13520">
    <property type="entry name" value="PBP2_TAXI_TRAP"/>
    <property type="match status" value="1"/>
</dbReference>
<feature type="signal peptide" evidence="1">
    <location>
        <begin position="1"/>
        <end position="26"/>
    </location>
</feature>
<dbReference type="NCBIfam" id="TIGR02122">
    <property type="entry name" value="TRAP_TAXI"/>
    <property type="match status" value="1"/>
</dbReference>
<dbReference type="PANTHER" id="PTHR42941:SF1">
    <property type="entry name" value="SLL1037 PROTEIN"/>
    <property type="match status" value="1"/>
</dbReference>
<dbReference type="Pfam" id="PF16868">
    <property type="entry name" value="NMT1_3"/>
    <property type="match status" value="1"/>
</dbReference>